<dbReference type="Pfam" id="PF06570">
    <property type="entry name" value="DUF1129"/>
    <property type="match status" value="1"/>
</dbReference>
<feature type="transmembrane region" description="Helical" evidence="1">
    <location>
        <begin position="199"/>
        <end position="220"/>
    </location>
</feature>
<dbReference type="AlphaFoldDB" id="A0A221MHI0"/>
<keyword evidence="1" id="KW-1133">Transmembrane helix</keyword>
<evidence type="ECO:0000313" key="3">
    <source>
        <dbReference type="Proteomes" id="UP000204391"/>
    </source>
</evidence>
<proteinExistence type="predicted"/>
<evidence type="ECO:0000313" key="2">
    <source>
        <dbReference type="EMBL" id="ASN07118.1"/>
    </source>
</evidence>
<reference evidence="2 3" key="1">
    <citation type="journal article" date="2003" name="Int. J. Syst. Evol. Microbiol.">
        <title>Virgibacillus carmonensis sp. nov., Virgibacillus necropolis sp. nov. and Virgibacillus picturae sp. nov., three novel species isolated from deteriorated mural paintings, transfer of the species of the genus salibacillus to Virgibacillus, as Virgibacillus marismortui comb. nov. and Virgibacillus salexigens comb. nov., and emended description of the genus Virgibacillus.</title>
        <authorList>
            <person name="Heyrman J."/>
            <person name="Logan N.A."/>
            <person name="Busse H.J."/>
            <person name="Balcaen A."/>
            <person name="Lebbe L."/>
            <person name="Rodriguez-Diaz M."/>
            <person name="Swings J."/>
            <person name="De Vos P."/>
        </authorList>
    </citation>
    <scope>NUCLEOTIDE SEQUENCE [LARGE SCALE GENOMIC DNA]</scope>
    <source>
        <strain evidence="2 3">LMG 19488</strain>
    </source>
</reference>
<dbReference type="OrthoDB" id="1655249at2"/>
<sequence length="228" mass="26027">MNSKDIIRENNEKRKLLNEENLAYYQDMLVYIRLNGGKSEQATEEVLLELLEHLIQAQEEGKSAVEIFGDDPKDYSKAIIKEIPNESNTVRIPFIAYIVVQFLAIISLVNGIVGSGMYYFFELGSSTTVVSLGSGFLIVCINLFLLYLFITFVLKWIKRSTDKKPNKWLEFLQLWLISVVMIGTFIAVSYFMPGFGSEIRFPTIAFAGIGIALYLISYMMNKKLRLTK</sequence>
<name>A0A221MHI0_9BACI</name>
<dbReference type="SUPFAM" id="SSF158560">
    <property type="entry name" value="BH3980-like"/>
    <property type="match status" value="1"/>
</dbReference>
<dbReference type="PANTHER" id="PTHR41307:SF1">
    <property type="entry name" value="MEMBRANE PROTEIN"/>
    <property type="match status" value="1"/>
</dbReference>
<keyword evidence="1" id="KW-0812">Transmembrane</keyword>
<dbReference type="KEGG" id="vne:CFK40_20000"/>
<evidence type="ECO:0008006" key="4">
    <source>
        <dbReference type="Google" id="ProtNLM"/>
    </source>
</evidence>
<dbReference type="Proteomes" id="UP000204391">
    <property type="component" value="Chromosome"/>
</dbReference>
<dbReference type="RefSeq" id="WP_089534112.1">
    <property type="nucleotide sequence ID" value="NZ_CP022437.1"/>
</dbReference>
<feature type="transmembrane region" description="Helical" evidence="1">
    <location>
        <begin position="174"/>
        <end position="193"/>
    </location>
</feature>
<dbReference type="EMBL" id="CP022437">
    <property type="protein sequence ID" value="ASN07118.1"/>
    <property type="molecule type" value="Genomic_DNA"/>
</dbReference>
<evidence type="ECO:0000256" key="1">
    <source>
        <dbReference type="SAM" id="Phobius"/>
    </source>
</evidence>
<feature type="transmembrane region" description="Helical" evidence="1">
    <location>
        <begin position="133"/>
        <end position="154"/>
    </location>
</feature>
<protein>
    <recommendedName>
        <fullName evidence="4">DUF1129 domain-containing protein</fullName>
    </recommendedName>
</protein>
<feature type="transmembrane region" description="Helical" evidence="1">
    <location>
        <begin position="94"/>
        <end position="121"/>
    </location>
</feature>
<dbReference type="InterPro" id="IPR009214">
    <property type="entry name" value="DUF1129"/>
</dbReference>
<accession>A0A221MHI0</accession>
<gene>
    <name evidence="2" type="ORF">CFK40_20000</name>
</gene>
<organism evidence="2 3">
    <name type="scientific">Virgibacillus necropolis</name>
    <dbReference type="NCBI Taxonomy" id="163877"/>
    <lineage>
        <taxon>Bacteria</taxon>
        <taxon>Bacillati</taxon>
        <taxon>Bacillota</taxon>
        <taxon>Bacilli</taxon>
        <taxon>Bacillales</taxon>
        <taxon>Bacillaceae</taxon>
        <taxon>Virgibacillus</taxon>
    </lineage>
</organism>
<dbReference type="PANTHER" id="PTHR41307">
    <property type="entry name" value="MEMBRANE PROTEIN-RELATED"/>
    <property type="match status" value="1"/>
</dbReference>
<keyword evidence="1" id="KW-0472">Membrane</keyword>
<dbReference type="Gene3D" id="1.10.1900.10">
    <property type="entry name" value="c-terminal domain of poly(a) binding protein"/>
    <property type="match status" value="1"/>
</dbReference>
<keyword evidence="3" id="KW-1185">Reference proteome</keyword>